<gene>
    <name evidence="8" type="ORF">GRFL_0222</name>
</gene>
<feature type="domain" description="MotA/TolQ/ExbB proton channel" evidence="7">
    <location>
        <begin position="55"/>
        <end position="120"/>
    </location>
</feature>
<accession>A0A1L7I029</accession>
<sequence>MITVIFYLFQDQGFFQQLLARIYEGGPFPMTLILLLFFLMIFFIIRSALKLRALPQSFRKSVSLVNQVALLAVIIGLFFQLIGLIQVFDAFESLGNIQPALLAGGLKVTLLPPIFGGLTFIIGRMATFILNWLRKEDPVTAA</sequence>
<evidence type="ECO:0000313" key="8">
    <source>
        <dbReference type="EMBL" id="APU66946.1"/>
    </source>
</evidence>
<comment type="similarity">
    <text evidence="6">Belongs to the exbB/tolQ family.</text>
</comment>
<evidence type="ECO:0000256" key="1">
    <source>
        <dbReference type="ARBA" id="ARBA00004651"/>
    </source>
</evidence>
<reference evidence="8 9" key="1">
    <citation type="submission" date="2016-07" db="EMBL/GenBank/DDBJ databases">
        <title>Multi-omics approach to identify versatile polysaccharide utilization systems of a marine flavobacterium Gramella flava.</title>
        <authorList>
            <person name="Tang K."/>
        </authorList>
    </citation>
    <scope>NUCLEOTIDE SEQUENCE [LARGE SCALE GENOMIC DNA]</scope>
    <source>
        <strain evidence="8 9">JLT2011</strain>
    </source>
</reference>
<dbReference type="KEGG" id="gfl:GRFL_0222"/>
<dbReference type="STRING" id="1229726.GRFL_0222"/>
<evidence type="ECO:0000313" key="9">
    <source>
        <dbReference type="Proteomes" id="UP000186230"/>
    </source>
</evidence>
<evidence type="ECO:0000256" key="4">
    <source>
        <dbReference type="ARBA" id="ARBA00022989"/>
    </source>
</evidence>
<keyword evidence="2" id="KW-1003">Cell membrane</keyword>
<evidence type="ECO:0000256" key="2">
    <source>
        <dbReference type="ARBA" id="ARBA00022475"/>
    </source>
</evidence>
<proteinExistence type="inferred from homology"/>
<keyword evidence="4" id="KW-1133">Transmembrane helix</keyword>
<dbReference type="Pfam" id="PF01618">
    <property type="entry name" value="MotA_ExbB"/>
    <property type="match status" value="1"/>
</dbReference>
<dbReference type="Proteomes" id="UP000186230">
    <property type="component" value="Chromosome"/>
</dbReference>
<evidence type="ECO:0000256" key="5">
    <source>
        <dbReference type="ARBA" id="ARBA00023136"/>
    </source>
</evidence>
<keyword evidence="9" id="KW-1185">Reference proteome</keyword>
<dbReference type="GO" id="GO:0005886">
    <property type="term" value="C:plasma membrane"/>
    <property type="evidence" value="ECO:0007669"/>
    <property type="project" value="UniProtKB-SubCell"/>
</dbReference>
<evidence type="ECO:0000256" key="6">
    <source>
        <dbReference type="RuleBase" id="RU004057"/>
    </source>
</evidence>
<dbReference type="RefSeq" id="WP_083642712.1">
    <property type="nucleotide sequence ID" value="NZ_AMRU01000008.1"/>
</dbReference>
<organism evidence="8 9">
    <name type="scientific">Christiangramia flava JLT2011</name>
    <dbReference type="NCBI Taxonomy" id="1229726"/>
    <lineage>
        <taxon>Bacteria</taxon>
        <taxon>Pseudomonadati</taxon>
        <taxon>Bacteroidota</taxon>
        <taxon>Flavobacteriia</taxon>
        <taxon>Flavobacteriales</taxon>
        <taxon>Flavobacteriaceae</taxon>
        <taxon>Christiangramia</taxon>
    </lineage>
</organism>
<keyword evidence="6" id="KW-0653">Protein transport</keyword>
<evidence type="ECO:0000259" key="7">
    <source>
        <dbReference type="Pfam" id="PF01618"/>
    </source>
</evidence>
<protein>
    <recommendedName>
        <fullName evidence="7">MotA/TolQ/ExbB proton channel domain-containing protein</fullName>
    </recommendedName>
</protein>
<dbReference type="InterPro" id="IPR002898">
    <property type="entry name" value="MotA_ExbB_proton_chnl"/>
</dbReference>
<evidence type="ECO:0000256" key="3">
    <source>
        <dbReference type="ARBA" id="ARBA00022692"/>
    </source>
</evidence>
<keyword evidence="6" id="KW-0813">Transport</keyword>
<dbReference type="OrthoDB" id="1001678at2"/>
<dbReference type="EMBL" id="CP016359">
    <property type="protein sequence ID" value="APU66946.1"/>
    <property type="molecule type" value="Genomic_DNA"/>
</dbReference>
<dbReference type="AlphaFoldDB" id="A0A1L7I029"/>
<keyword evidence="5" id="KW-0472">Membrane</keyword>
<name>A0A1L7I029_9FLAO</name>
<comment type="subcellular location">
    <subcellularLocation>
        <location evidence="1">Cell membrane</location>
        <topology evidence="1">Multi-pass membrane protein</topology>
    </subcellularLocation>
    <subcellularLocation>
        <location evidence="6">Membrane</location>
        <topology evidence="6">Multi-pass membrane protein</topology>
    </subcellularLocation>
</comment>
<keyword evidence="3" id="KW-0812">Transmembrane</keyword>
<dbReference type="GO" id="GO:0015031">
    <property type="term" value="P:protein transport"/>
    <property type="evidence" value="ECO:0007669"/>
    <property type="project" value="UniProtKB-KW"/>
</dbReference>